<dbReference type="InterPro" id="IPR022229">
    <property type="entry name" value="TPPII_Ig-like-2"/>
</dbReference>
<sequence length="1255" mass="138650">MDQHIKPSEYPLIALCPKTETGVTNFLARNPTYDGRGVVIAIFDSGVDPGAPGLRETTTGLPKVIERYDCSGAGDVDTSAVVTVSTDGTIKGASGKVIQVPKTWECPTGEFHVGVKPIFDLYPAKVRERMEAFRKEVNWDPDLRNALSSSSRKLNGDANNNKSSESSSLDDKYNKEDIEAQVEMLSTFDKNVARRVLEDSRFFCFDEARSTAGYFPENTELNGVAPGAQIASFSIGDGRLNTMETGTALVRAMAHVMRNSDKYHVINMSYGEHAHWSAHGRLGELMKEVVDKYGITWVASAGNHGPALSTVGTPPWVLSNTIIGVGAYVSPDMMAAEYSLREKLPGMPYTWSSRGPTLDGDLGVSVCAPGGAITSVPGFTLRNSQLMNGTSQAAPHVAGCVALMLSGALEKPFGWSPYSVKRSLQNSALFLPNKEPFAQGHGLVRLEEAFGLLESYSTALDRDVRFNISVTSAGMISGWPLKGIYIRDPPLNKAKEFVVSVDPVFFQEDSIDPEKKINFRMNLCLLSNVHWVQVPKYFDLANIQRTFNVKVDTEGLAPGVYYSRIEAFDTQNMSNGPVFNVHVTVVRPTNALIAPYFRPTVELSNVAYAPGDVHRYFVQVPKGASWASLHLRLTGGINTSRFVVHAMSLVQGFSCTTEEYYKMVSLQPLEESNLAFAVTENLTLELVIARWWAESNETATLSATLSFRSVTVNKKEVVMSAGDAYSKLVVTNSFATEEIQPNVTLKYQVQLLRPSDVKLNALPEPRDVIPNNRGIYELISTYSFTLSRATEITINCSLLSDTLYECEYESQLWMLFDSNKRYVASGDAYPSKWPTKLDKGDYILRLSIRHEKREALEKFLGSSSNNDSSSSVASWNGDSLIPGLPLLLSMKLPSNVSLDCYSSVYDVQNSNPSKKSVIGSVTMKKESNVNVFISSFINEKSLKNLPGSSTLYFQGTFTTSKDDLGKKVSTIGVKLCVPEAPPKVKSSAAKDSEKSKVEEMEEQIRDMTINWMSKLPPDDAKRIYEELSSKHNSHLPVHVARLSYLDNLPSSSNNQGAGGSKLSSSDSPVGEDEKVKEEKKFKTKEILEEIIATSDKILGMVDLSALLIYYGTKASASSILADATKIKQTMDKQRNAVVEALVKKGLALAELAKLIPAQKNSLTEQLDEILQEVNKFMEVTDSRVLELSVQHAIARGHYGRAVRFLYKQLDSDPLKWTAESDKRLIDIFKKLGWNMSVWNRETIAAHRYPKDFRPF</sequence>
<dbReference type="GO" id="GO:0008240">
    <property type="term" value="F:tripeptidyl-peptidase activity"/>
    <property type="evidence" value="ECO:0007669"/>
    <property type="project" value="TreeGrafter"/>
</dbReference>
<dbReference type="Pfam" id="PF12583">
    <property type="entry name" value="TPPII_C"/>
    <property type="match status" value="1"/>
</dbReference>
<keyword evidence="2" id="KW-0378">Hydrolase</keyword>
<gene>
    <name evidence="11" type="ORF">AFUS01_LOCUS32069</name>
</gene>
<dbReference type="PANTHER" id="PTHR43806">
    <property type="entry name" value="PEPTIDASE S8"/>
    <property type="match status" value="1"/>
</dbReference>
<accession>A0A8J2KYI2</accession>
<dbReference type="PROSITE" id="PS51892">
    <property type="entry name" value="SUBTILASE"/>
    <property type="match status" value="1"/>
</dbReference>
<evidence type="ECO:0000259" key="9">
    <source>
        <dbReference type="Pfam" id="PF21223"/>
    </source>
</evidence>
<feature type="domain" description="Tripeptidyl-peptidase II galactose-binding" evidence="10">
    <location>
        <begin position="608"/>
        <end position="694"/>
    </location>
</feature>
<keyword evidence="1" id="KW-0645">Protease</keyword>
<dbReference type="InterPro" id="IPR048383">
    <property type="entry name" value="TPPII_Ig-like-1"/>
</dbReference>
<organism evidence="11 12">
    <name type="scientific">Allacma fusca</name>
    <dbReference type="NCBI Taxonomy" id="39272"/>
    <lineage>
        <taxon>Eukaryota</taxon>
        <taxon>Metazoa</taxon>
        <taxon>Ecdysozoa</taxon>
        <taxon>Arthropoda</taxon>
        <taxon>Hexapoda</taxon>
        <taxon>Collembola</taxon>
        <taxon>Symphypleona</taxon>
        <taxon>Sminthuridae</taxon>
        <taxon>Allacma</taxon>
    </lineage>
</organism>
<dbReference type="Pfam" id="PF12580">
    <property type="entry name" value="TPPII"/>
    <property type="match status" value="1"/>
</dbReference>
<dbReference type="Proteomes" id="UP000708208">
    <property type="component" value="Unassembled WGS sequence"/>
</dbReference>
<evidence type="ECO:0000256" key="2">
    <source>
        <dbReference type="ARBA" id="ARBA00022801"/>
    </source>
</evidence>
<comment type="similarity">
    <text evidence="4">Belongs to the peptidase S8 family.</text>
</comment>
<dbReference type="PROSITE" id="PS00138">
    <property type="entry name" value="SUBTILASE_SER"/>
    <property type="match status" value="1"/>
</dbReference>
<feature type="domain" description="Tripeptidyl peptidase II C-terminal" evidence="8">
    <location>
        <begin position="989"/>
        <end position="1047"/>
    </location>
</feature>
<protein>
    <recommendedName>
        <fullName evidence="13">Tripeptidyl-peptidase II</fullName>
    </recommendedName>
</protein>
<evidence type="ECO:0000259" key="10">
    <source>
        <dbReference type="Pfam" id="PF21316"/>
    </source>
</evidence>
<evidence type="ECO:0000256" key="4">
    <source>
        <dbReference type="PROSITE-ProRule" id="PRU01240"/>
    </source>
</evidence>
<feature type="domain" description="Peptidase S8/S53" evidence="6">
    <location>
        <begin position="35"/>
        <end position="442"/>
    </location>
</feature>
<evidence type="ECO:0000259" key="6">
    <source>
        <dbReference type="Pfam" id="PF00082"/>
    </source>
</evidence>
<dbReference type="AlphaFoldDB" id="A0A8J2KYI2"/>
<comment type="caution">
    <text evidence="11">The sequence shown here is derived from an EMBL/GenBank/DDBJ whole genome shotgun (WGS) entry which is preliminary data.</text>
</comment>
<evidence type="ECO:0000259" key="7">
    <source>
        <dbReference type="Pfam" id="PF12580"/>
    </source>
</evidence>
<evidence type="ECO:0000259" key="8">
    <source>
        <dbReference type="Pfam" id="PF12583"/>
    </source>
</evidence>
<dbReference type="PANTHER" id="PTHR43806:SF14">
    <property type="entry name" value="TRIPEPTIDYL-PEPTIDASE 2"/>
    <property type="match status" value="1"/>
</dbReference>
<feature type="compositionally biased region" description="Polar residues" evidence="5">
    <location>
        <begin position="149"/>
        <end position="167"/>
    </location>
</feature>
<evidence type="ECO:0008006" key="13">
    <source>
        <dbReference type="Google" id="ProtNLM"/>
    </source>
</evidence>
<comment type="caution">
    <text evidence="4">Lacks conserved residue(s) required for the propagation of feature annotation.</text>
</comment>
<evidence type="ECO:0000256" key="3">
    <source>
        <dbReference type="ARBA" id="ARBA00022825"/>
    </source>
</evidence>
<proteinExistence type="inferred from homology"/>
<dbReference type="EMBL" id="CAJVCH010520017">
    <property type="protein sequence ID" value="CAG7821754.1"/>
    <property type="molecule type" value="Genomic_DNA"/>
</dbReference>
<dbReference type="Pfam" id="PF00082">
    <property type="entry name" value="Peptidase_S8"/>
    <property type="match status" value="1"/>
</dbReference>
<feature type="domain" description="Tripeptidyl peptidase II second Ig-like" evidence="7">
    <location>
        <begin position="733"/>
        <end position="859"/>
    </location>
</feature>
<dbReference type="InterPro" id="IPR050131">
    <property type="entry name" value="Peptidase_S8_subtilisin-like"/>
</dbReference>
<evidence type="ECO:0000313" key="11">
    <source>
        <dbReference type="EMBL" id="CAG7821754.1"/>
    </source>
</evidence>
<dbReference type="InterPro" id="IPR022232">
    <property type="entry name" value="TPPII_C_art"/>
</dbReference>
<dbReference type="Pfam" id="PF21223">
    <property type="entry name" value="TPPII_Ig-like-1"/>
    <property type="match status" value="1"/>
</dbReference>
<evidence type="ECO:0000256" key="1">
    <source>
        <dbReference type="ARBA" id="ARBA00022670"/>
    </source>
</evidence>
<dbReference type="InterPro" id="IPR000209">
    <property type="entry name" value="Peptidase_S8/S53_dom"/>
</dbReference>
<reference evidence="11" key="1">
    <citation type="submission" date="2021-06" db="EMBL/GenBank/DDBJ databases">
        <authorList>
            <person name="Hodson N. C."/>
            <person name="Mongue J. A."/>
            <person name="Jaron S. K."/>
        </authorList>
    </citation>
    <scope>NUCLEOTIDE SEQUENCE</scope>
</reference>
<keyword evidence="3" id="KW-0720">Serine protease</keyword>
<dbReference type="GO" id="GO:0006508">
    <property type="term" value="P:proteolysis"/>
    <property type="evidence" value="ECO:0007669"/>
    <property type="project" value="UniProtKB-KW"/>
</dbReference>
<feature type="region of interest" description="Disordered" evidence="5">
    <location>
        <begin position="1050"/>
        <end position="1078"/>
    </location>
</feature>
<dbReference type="OrthoDB" id="10256524at2759"/>
<dbReference type="Pfam" id="PF21316">
    <property type="entry name" value="TPPII_GBD"/>
    <property type="match status" value="1"/>
</dbReference>
<feature type="domain" description="Tripeptidyl-peptidase II first Ig-like" evidence="9">
    <location>
        <begin position="464"/>
        <end position="586"/>
    </location>
</feature>
<dbReference type="InterPro" id="IPR023828">
    <property type="entry name" value="Peptidase_S8_Ser-AS"/>
</dbReference>
<keyword evidence="12" id="KW-1185">Reference proteome</keyword>
<evidence type="ECO:0000313" key="12">
    <source>
        <dbReference type="Proteomes" id="UP000708208"/>
    </source>
</evidence>
<feature type="region of interest" description="Disordered" evidence="5">
    <location>
        <begin position="149"/>
        <end position="173"/>
    </location>
</feature>
<dbReference type="InterPro" id="IPR048384">
    <property type="entry name" value="TPPII_GBD"/>
</dbReference>
<name>A0A8J2KYI2_9HEXA</name>
<evidence type="ECO:0000256" key="5">
    <source>
        <dbReference type="SAM" id="MobiDB-lite"/>
    </source>
</evidence>
<feature type="compositionally biased region" description="Polar residues" evidence="5">
    <location>
        <begin position="1050"/>
        <end position="1067"/>
    </location>
</feature>
<dbReference type="GO" id="GO:0005829">
    <property type="term" value="C:cytosol"/>
    <property type="evidence" value="ECO:0007669"/>
    <property type="project" value="TreeGrafter"/>
</dbReference>